<proteinExistence type="predicted"/>
<reference evidence="3 4" key="3">
    <citation type="journal article" date="2020" name="BMC Genomics">
        <title>Intraspecific diversification of the crop wild relative Brassica cretica Lam. using demographic model selection.</title>
        <authorList>
            <person name="Kioukis A."/>
            <person name="Michalopoulou V.A."/>
            <person name="Briers L."/>
            <person name="Pirintsos S."/>
            <person name="Studholme D.J."/>
            <person name="Pavlidis P."/>
            <person name="Sarris P.F."/>
        </authorList>
    </citation>
    <scope>NUCLEOTIDE SEQUENCE [LARGE SCALE GENOMIC DNA]</scope>
    <source>
        <strain evidence="4">cv. PFS-1207/04</strain>
        <strain evidence="3">PFS-1207/04</strain>
    </source>
</reference>
<evidence type="ECO:0000256" key="1">
    <source>
        <dbReference type="SAM" id="MobiDB-lite"/>
    </source>
</evidence>
<dbReference type="AlphaFoldDB" id="A0A8S9LFL2"/>
<name>A0A8S9LFL2_BRACR</name>
<sequence length="53" mass="5849">MSDEIATCVAVEREWEDGEFDLGNESRVSPKPTSPLHLHSTGGKEGRHKIDLS</sequence>
<evidence type="ECO:0000313" key="3">
    <source>
        <dbReference type="EMBL" id="KAF3548816.1"/>
    </source>
</evidence>
<reference evidence="3" key="2">
    <citation type="submission" date="2019-12" db="EMBL/GenBank/DDBJ databases">
        <authorList>
            <person name="Studholme D.J."/>
            <person name="Sarris P."/>
        </authorList>
    </citation>
    <scope>NUCLEOTIDE SEQUENCE</scope>
    <source>
        <strain evidence="3">PFS-1207/04</strain>
        <tissue evidence="3">Leaf</tissue>
    </source>
</reference>
<keyword evidence="4" id="KW-1185">Reference proteome</keyword>
<protein>
    <submittedName>
        <fullName evidence="2">Uncharacterized protein</fullName>
    </submittedName>
</protein>
<comment type="caution">
    <text evidence="2">The sequence shown here is derived from an EMBL/GenBank/DDBJ whole genome shotgun (WGS) entry which is preliminary data.</text>
</comment>
<accession>A0A8S9LFL2</accession>
<evidence type="ECO:0000313" key="4">
    <source>
        <dbReference type="Proteomes" id="UP000266723"/>
    </source>
</evidence>
<dbReference type="EMBL" id="QGKV02000832">
    <property type="protein sequence ID" value="KAF3548816.1"/>
    <property type="molecule type" value="Genomic_DNA"/>
</dbReference>
<feature type="region of interest" description="Disordered" evidence="1">
    <location>
        <begin position="18"/>
        <end position="53"/>
    </location>
</feature>
<organism evidence="2">
    <name type="scientific">Brassica cretica</name>
    <name type="common">Mustard</name>
    <dbReference type="NCBI Taxonomy" id="69181"/>
    <lineage>
        <taxon>Eukaryota</taxon>
        <taxon>Viridiplantae</taxon>
        <taxon>Streptophyta</taxon>
        <taxon>Embryophyta</taxon>
        <taxon>Tracheophyta</taxon>
        <taxon>Spermatophyta</taxon>
        <taxon>Magnoliopsida</taxon>
        <taxon>eudicotyledons</taxon>
        <taxon>Gunneridae</taxon>
        <taxon>Pentapetalae</taxon>
        <taxon>rosids</taxon>
        <taxon>malvids</taxon>
        <taxon>Brassicales</taxon>
        <taxon>Brassicaceae</taxon>
        <taxon>Brassiceae</taxon>
        <taxon>Brassica</taxon>
    </lineage>
</organism>
<dbReference type="EMBL" id="QGKY02000094">
    <property type="protein sequence ID" value="KAF2605112.1"/>
    <property type="molecule type" value="Genomic_DNA"/>
</dbReference>
<reference evidence="2" key="1">
    <citation type="submission" date="2019-12" db="EMBL/GenBank/DDBJ databases">
        <title>Genome sequencing and annotation of Brassica cretica.</title>
        <authorList>
            <person name="Studholme D.J."/>
            <person name="Sarris P.F."/>
        </authorList>
    </citation>
    <scope>NUCLEOTIDE SEQUENCE</scope>
    <source>
        <strain evidence="2">PFS-102/07</strain>
        <tissue evidence="2">Leaf</tissue>
    </source>
</reference>
<dbReference type="OrthoDB" id="1114964at2759"/>
<evidence type="ECO:0000313" key="2">
    <source>
        <dbReference type="EMBL" id="KAF2605112.1"/>
    </source>
</evidence>
<gene>
    <name evidence="3" type="ORF">DY000_02006575</name>
    <name evidence="2" type="ORF">F2Q70_00027521</name>
</gene>
<feature type="compositionally biased region" description="Basic and acidic residues" evidence="1">
    <location>
        <begin position="42"/>
        <end position="53"/>
    </location>
</feature>
<dbReference type="Proteomes" id="UP000266723">
    <property type="component" value="Unassembled WGS sequence"/>
</dbReference>